<reference evidence="4" key="1">
    <citation type="submission" date="2023-03" db="EMBL/GenBank/DDBJ databases">
        <title>Massive genome expansion in bonnet fungi (Mycena s.s.) driven by repeated elements and novel gene families across ecological guilds.</title>
        <authorList>
            <consortium name="Lawrence Berkeley National Laboratory"/>
            <person name="Harder C.B."/>
            <person name="Miyauchi S."/>
            <person name="Viragh M."/>
            <person name="Kuo A."/>
            <person name="Thoen E."/>
            <person name="Andreopoulos B."/>
            <person name="Lu D."/>
            <person name="Skrede I."/>
            <person name="Drula E."/>
            <person name="Henrissat B."/>
            <person name="Morin E."/>
            <person name="Kohler A."/>
            <person name="Barry K."/>
            <person name="LaButti K."/>
            <person name="Morin E."/>
            <person name="Salamov A."/>
            <person name="Lipzen A."/>
            <person name="Mereny Z."/>
            <person name="Hegedus B."/>
            <person name="Baldrian P."/>
            <person name="Stursova M."/>
            <person name="Weitz H."/>
            <person name="Taylor A."/>
            <person name="Grigoriev I.V."/>
            <person name="Nagy L.G."/>
            <person name="Martin F."/>
            <person name="Kauserud H."/>
        </authorList>
    </citation>
    <scope>NUCLEOTIDE SEQUENCE</scope>
    <source>
        <strain evidence="4">9144</strain>
    </source>
</reference>
<feature type="domain" description="DUF6535" evidence="3">
    <location>
        <begin position="32"/>
        <end position="211"/>
    </location>
</feature>
<evidence type="ECO:0000313" key="4">
    <source>
        <dbReference type="EMBL" id="KAJ7204472.1"/>
    </source>
</evidence>
<protein>
    <recommendedName>
        <fullName evidence="3">DUF6535 domain-containing protein</fullName>
    </recommendedName>
</protein>
<comment type="caution">
    <text evidence="4">The sequence shown here is derived from an EMBL/GenBank/DDBJ whole genome shotgun (WGS) entry which is preliminary data.</text>
</comment>
<evidence type="ECO:0000256" key="2">
    <source>
        <dbReference type="SAM" id="Phobius"/>
    </source>
</evidence>
<organism evidence="4 5">
    <name type="scientific">Mycena pura</name>
    <dbReference type="NCBI Taxonomy" id="153505"/>
    <lineage>
        <taxon>Eukaryota</taxon>
        <taxon>Fungi</taxon>
        <taxon>Dikarya</taxon>
        <taxon>Basidiomycota</taxon>
        <taxon>Agaricomycotina</taxon>
        <taxon>Agaricomycetes</taxon>
        <taxon>Agaricomycetidae</taxon>
        <taxon>Agaricales</taxon>
        <taxon>Marasmiineae</taxon>
        <taxon>Mycenaceae</taxon>
        <taxon>Mycena</taxon>
    </lineage>
</organism>
<dbReference type="EMBL" id="JARJCW010000047">
    <property type="protein sequence ID" value="KAJ7204472.1"/>
    <property type="molecule type" value="Genomic_DNA"/>
</dbReference>
<feature type="compositionally biased region" description="Basic and acidic residues" evidence="1">
    <location>
        <begin position="16"/>
        <end position="25"/>
    </location>
</feature>
<keyword evidence="2" id="KW-0812">Transmembrane</keyword>
<feature type="transmembrane region" description="Helical" evidence="2">
    <location>
        <begin position="191"/>
        <end position="211"/>
    </location>
</feature>
<evidence type="ECO:0000259" key="3">
    <source>
        <dbReference type="Pfam" id="PF20153"/>
    </source>
</evidence>
<gene>
    <name evidence="4" type="ORF">GGX14DRAFT_647229</name>
</gene>
<accession>A0AAD6YDS3</accession>
<feature type="region of interest" description="Disordered" evidence="1">
    <location>
        <begin position="1"/>
        <end position="29"/>
    </location>
</feature>
<dbReference type="InterPro" id="IPR045338">
    <property type="entry name" value="DUF6535"/>
</dbReference>
<proteinExistence type="predicted"/>
<keyword evidence="2" id="KW-1133">Transmembrane helix</keyword>
<dbReference type="Proteomes" id="UP001219525">
    <property type="component" value="Unassembled WGS sequence"/>
</dbReference>
<evidence type="ECO:0000313" key="5">
    <source>
        <dbReference type="Proteomes" id="UP001219525"/>
    </source>
</evidence>
<keyword evidence="5" id="KW-1185">Reference proteome</keyword>
<dbReference type="Pfam" id="PF20153">
    <property type="entry name" value="DUF6535"/>
    <property type="match status" value="1"/>
</dbReference>
<evidence type="ECO:0000256" key="1">
    <source>
        <dbReference type="SAM" id="MobiDB-lite"/>
    </source>
</evidence>
<sequence length="752" mass="83619">MQSDNESVTGSLSSSDRVKVKQRDDDPSENMWSVYMDQVEKRNRILADSWKADMNSILIFAGLFSSSLTAFVIESYRTLTPPDPDPIQATLNTMLHLIISQSNITNSSISYPPVSPPTFVPPTSALICNTLWFSSLAFSLICALSATMVDQWARNYILATESRPSLHKRARISAYLHRGIRVFQMNTVVELIPTLLHISLLLFFAGLVEFLRPINAALSNLVLGMLLLCGSLYLLVTFLPIFHSNCPYHTPLSSPWWHILRALGRGRRRNYGGARTPAFESIAEAREADAIEISQGRDDRDFEAMRWTLSTLREDSELEPLIGFIPQLVSGFDYSAKLLLHKLLREGDPAIGLRYRIPRLLGSCAQSHLSAAFAHNRATTCLHAIWSLTMMAVPLSVPFTISSRETLAFDEETLNSIHAAKKQIPSVSDCADSTASVVARSLLDMFVDTAAAMEEELATFLRSGHMPNQRTALRSRRDPEWAARRAPLLMKRIQQEVHVLEQLLSSSAGSPMMSSIHTVMETLRRYLDDLIYVVASSNSEDERRSLAEEALEHIRTFQQLLNDAGFSLTLEYISTLIRSPASALPYEAFNTLRRLFLKINFDLQRCGSSGLGFSARAQSKLVHHLDAALEQNPSRGAWLPPSIINILLELSGSALSDPGCAMKARGVINHYLNVLTAPVLVTRDTALKAISQLDSILPADSRPHPVSHLLSSHMYANTKLDRNWKATNDSFFSAPAPILEAAAFLKAKAEEF</sequence>
<dbReference type="AlphaFoldDB" id="A0AAD6YDS3"/>
<feature type="compositionally biased region" description="Polar residues" evidence="1">
    <location>
        <begin position="1"/>
        <end position="15"/>
    </location>
</feature>
<feature type="transmembrane region" description="Helical" evidence="2">
    <location>
        <begin position="218"/>
        <end position="242"/>
    </location>
</feature>
<keyword evidence="2" id="KW-0472">Membrane</keyword>
<name>A0AAD6YDS3_9AGAR</name>